<organism evidence="1 2">
    <name type="scientific">Mucilaginibacter pedocola</name>
    <dbReference type="NCBI Taxonomy" id="1792845"/>
    <lineage>
        <taxon>Bacteria</taxon>
        <taxon>Pseudomonadati</taxon>
        <taxon>Bacteroidota</taxon>
        <taxon>Sphingobacteriia</taxon>
        <taxon>Sphingobacteriales</taxon>
        <taxon>Sphingobacteriaceae</taxon>
        <taxon>Mucilaginibacter</taxon>
    </lineage>
</organism>
<sequence>MAPTVTATRATASKVFAVNHPGVLWPVVSPAITTVINGAGNVNRALVINRCGGFIIGRINYPAGLIVANMDTGAYPNLGLRKLC</sequence>
<evidence type="ECO:0000313" key="2">
    <source>
        <dbReference type="Proteomes" id="UP000189739"/>
    </source>
</evidence>
<dbReference type="EMBL" id="MBTF01000014">
    <property type="protein sequence ID" value="OOQ59229.1"/>
    <property type="molecule type" value="Genomic_DNA"/>
</dbReference>
<gene>
    <name evidence="1" type="ORF">BC343_28305</name>
</gene>
<keyword evidence="2" id="KW-1185">Reference proteome</keyword>
<dbReference type="Proteomes" id="UP000189739">
    <property type="component" value="Unassembled WGS sequence"/>
</dbReference>
<name>A0A1S9PE97_9SPHI</name>
<accession>A0A1S9PE97</accession>
<comment type="caution">
    <text evidence="1">The sequence shown here is derived from an EMBL/GenBank/DDBJ whole genome shotgun (WGS) entry which is preliminary data.</text>
</comment>
<proteinExistence type="predicted"/>
<dbReference type="AlphaFoldDB" id="A0A1S9PE97"/>
<reference evidence="1 2" key="1">
    <citation type="submission" date="2016-07" db="EMBL/GenBank/DDBJ databases">
        <title>Genomic analysis of zinc-resistant bacterium Mucilaginibacter pedocola TBZ30.</title>
        <authorList>
            <person name="Huang J."/>
            <person name="Tang J."/>
        </authorList>
    </citation>
    <scope>NUCLEOTIDE SEQUENCE [LARGE SCALE GENOMIC DNA]</scope>
    <source>
        <strain evidence="1 2">TBZ30</strain>
    </source>
</reference>
<protein>
    <submittedName>
        <fullName evidence="1">Uncharacterized protein</fullName>
    </submittedName>
</protein>
<evidence type="ECO:0000313" key="1">
    <source>
        <dbReference type="EMBL" id="OOQ59229.1"/>
    </source>
</evidence>